<organism evidence="2">
    <name type="scientific">marine metagenome</name>
    <dbReference type="NCBI Taxonomy" id="408172"/>
    <lineage>
        <taxon>unclassified sequences</taxon>
        <taxon>metagenomes</taxon>
        <taxon>ecological metagenomes</taxon>
    </lineage>
</organism>
<dbReference type="EMBL" id="UINC01198342">
    <property type="protein sequence ID" value="SVE16255.1"/>
    <property type="molecule type" value="Genomic_DNA"/>
</dbReference>
<sequence>MKKYRIIQKDILCSDMEEKDALETLQMFQSTNPDKKYEIEEYDPEANRMGRDPDLH</sequence>
<feature type="compositionally biased region" description="Basic and acidic residues" evidence="1">
    <location>
        <begin position="33"/>
        <end position="56"/>
    </location>
</feature>
<reference evidence="2" key="1">
    <citation type="submission" date="2018-05" db="EMBL/GenBank/DDBJ databases">
        <authorList>
            <person name="Lanie J.A."/>
            <person name="Ng W.-L."/>
            <person name="Kazmierczak K.M."/>
            <person name="Andrzejewski T.M."/>
            <person name="Davidsen T.M."/>
            <person name="Wayne K.J."/>
            <person name="Tettelin H."/>
            <person name="Glass J.I."/>
            <person name="Rusch D."/>
            <person name="Podicherti R."/>
            <person name="Tsui H.-C.T."/>
            <person name="Winkler M.E."/>
        </authorList>
    </citation>
    <scope>NUCLEOTIDE SEQUENCE</scope>
</reference>
<evidence type="ECO:0000256" key="1">
    <source>
        <dbReference type="SAM" id="MobiDB-lite"/>
    </source>
</evidence>
<name>A0A383BA09_9ZZZZ</name>
<accession>A0A383BA09</accession>
<evidence type="ECO:0000313" key="2">
    <source>
        <dbReference type="EMBL" id="SVE16255.1"/>
    </source>
</evidence>
<protein>
    <submittedName>
        <fullName evidence="2">Uncharacterized protein</fullName>
    </submittedName>
</protein>
<dbReference type="AlphaFoldDB" id="A0A383BA09"/>
<proteinExistence type="predicted"/>
<feature type="region of interest" description="Disordered" evidence="1">
    <location>
        <begin position="27"/>
        <end position="56"/>
    </location>
</feature>
<gene>
    <name evidence="2" type="ORF">METZ01_LOCUS469109</name>
</gene>